<evidence type="ECO:0000313" key="1">
    <source>
        <dbReference type="EMBL" id="SIR51013.1"/>
    </source>
</evidence>
<dbReference type="Proteomes" id="UP000186308">
    <property type="component" value="Unassembled WGS sequence"/>
</dbReference>
<accession>A0A8G2FHT0</accession>
<keyword evidence="2" id="KW-1185">Reference proteome</keyword>
<gene>
    <name evidence="1" type="ORF">SAMN05421828_1438</name>
</gene>
<dbReference type="OrthoDB" id="8091495at2"/>
<evidence type="ECO:0000313" key="2">
    <source>
        <dbReference type="Proteomes" id="UP000186308"/>
    </source>
</evidence>
<dbReference type="RefSeq" id="WP_029313342.1">
    <property type="nucleotide sequence ID" value="NZ_FTNE01000043.1"/>
</dbReference>
<organism evidence="1 2">
    <name type="scientific">Acidiphilium rubrum</name>
    <dbReference type="NCBI Taxonomy" id="526"/>
    <lineage>
        <taxon>Bacteria</taxon>
        <taxon>Pseudomonadati</taxon>
        <taxon>Pseudomonadota</taxon>
        <taxon>Alphaproteobacteria</taxon>
        <taxon>Acetobacterales</taxon>
        <taxon>Acidocellaceae</taxon>
        <taxon>Acidiphilium</taxon>
    </lineage>
</organism>
<dbReference type="AlphaFoldDB" id="A0A8G2FHT0"/>
<proteinExistence type="predicted"/>
<reference evidence="1 2" key="1">
    <citation type="submission" date="2017-01" db="EMBL/GenBank/DDBJ databases">
        <authorList>
            <person name="Varghese N."/>
            <person name="Submissions S."/>
        </authorList>
    </citation>
    <scope>NUCLEOTIDE SEQUENCE [LARGE SCALE GENOMIC DNA]</scope>
    <source>
        <strain evidence="1 2">ATCC 35905</strain>
    </source>
</reference>
<protein>
    <submittedName>
        <fullName evidence="1">Uncharacterized protein</fullName>
    </submittedName>
</protein>
<sequence>MTEYIVKLGFWLRAYNSITIEANSDAAAIEAAKVAAKHAMESASQPEHIDTDDRRQGIIAYIDRISSTGKEPVIENVPFDDDRIHPQPGG</sequence>
<comment type="caution">
    <text evidence="1">The sequence shown here is derived from an EMBL/GenBank/DDBJ whole genome shotgun (WGS) entry which is preliminary data.</text>
</comment>
<name>A0A8G2FHT0_ACIRU</name>
<dbReference type="EMBL" id="FTNE01000043">
    <property type="protein sequence ID" value="SIR51013.1"/>
    <property type="molecule type" value="Genomic_DNA"/>
</dbReference>